<dbReference type="PRINTS" id="PR01002">
    <property type="entry name" value="FLGFLGJ"/>
</dbReference>
<evidence type="ECO:0000259" key="2">
    <source>
        <dbReference type="SMART" id="SM00047"/>
    </source>
</evidence>
<dbReference type="SMART" id="SM00047">
    <property type="entry name" value="LYZ2"/>
    <property type="match status" value="1"/>
</dbReference>
<dbReference type="InterPro" id="IPR002901">
    <property type="entry name" value="MGlyc_endo_b_GlcNAc-like_dom"/>
</dbReference>
<dbReference type="EMBL" id="CAJQZC010000006">
    <property type="protein sequence ID" value="CAG4905959.1"/>
    <property type="molecule type" value="Genomic_DNA"/>
</dbReference>
<evidence type="ECO:0000313" key="4">
    <source>
        <dbReference type="Proteomes" id="UP000789704"/>
    </source>
</evidence>
<feature type="domain" description="Mannosyl-glycoprotein endo-beta-N-acetylglucosamidase-like" evidence="2">
    <location>
        <begin position="3"/>
        <end position="150"/>
    </location>
</feature>
<name>A0A9N8X2Z8_9BURK</name>
<dbReference type="GO" id="GO:0016798">
    <property type="term" value="F:hydrolase activity, acting on glycosyl bonds"/>
    <property type="evidence" value="ECO:0007669"/>
    <property type="project" value="UniProtKB-KW"/>
</dbReference>
<evidence type="ECO:0000313" key="3">
    <source>
        <dbReference type="EMBL" id="CAG4905959.1"/>
    </source>
</evidence>
<accession>A0A9N8X2Z8</accession>
<dbReference type="InterPro" id="IPR051056">
    <property type="entry name" value="Glycosyl_Hydrolase_73"/>
</dbReference>
<dbReference type="EC" id="3.2.1.-" evidence="3"/>
<comment type="caution">
    <text evidence="3">The sequence shown here is derived from an EMBL/GenBank/DDBJ whole genome shotgun (WGS) entry which is preliminary data.</text>
</comment>
<dbReference type="Gene3D" id="1.10.530.10">
    <property type="match status" value="1"/>
</dbReference>
<dbReference type="PANTHER" id="PTHR33308:SF9">
    <property type="entry name" value="PEPTIDOGLYCAN HYDROLASE FLGJ"/>
    <property type="match status" value="1"/>
</dbReference>
<dbReference type="Gene3D" id="2.10.70.40">
    <property type="entry name" value="peptidoglycan hydrolase"/>
    <property type="match status" value="1"/>
</dbReference>
<dbReference type="Proteomes" id="UP000789704">
    <property type="component" value="Unassembled WGS sequence"/>
</dbReference>
<dbReference type="RefSeq" id="WP_228879255.1">
    <property type="nucleotide sequence ID" value="NZ_CAJQZC010000006.1"/>
</dbReference>
<dbReference type="Pfam" id="PF01832">
    <property type="entry name" value="Glucosaminidase"/>
    <property type="match status" value="1"/>
</dbReference>
<keyword evidence="3" id="KW-0326">Glycosidase</keyword>
<evidence type="ECO:0000256" key="1">
    <source>
        <dbReference type="ARBA" id="ARBA00022801"/>
    </source>
</evidence>
<gene>
    <name evidence="3" type="primary">lytG</name>
    <name evidence="3" type="ORF">LMG31841_03508</name>
</gene>
<dbReference type="GO" id="GO:0071973">
    <property type="term" value="P:bacterial-type flagellum-dependent cell motility"/>
    <property type="evidence" value="ECO:0007669"/>
    <property type="project" value="TreeGrafter"/>
</dbReference>
<sequence>MKPEDFIAAIAPAAQLSAARTRIPVSFTVAQAALESSWGASRSAQIGFNLFGIKADASWKGPTFTLPTTEYVAGKRVTVQARWRQYNSWFASIEDHARFLLENPRYKPAFACADGPSFAQAVQEAGYATDPQYAMKLVAIITGRKLNQFDEPVVAI</sequence>
<protein>
    <submittedName>
        <fullName evidence="3">Exo-glucosaminidase LytG</fullName>
        <ecNumber evidence="3">3.2.1.-</ecNumber>
    </submittedName>
</protein>
<keyword evidence="1 3" id="KW-0378">Hydrolase</keyword>
<keyword evidence="4" id="KW-1185">Reference proteome</keyword>
<dbReference type="AlphaFoldDB" id="A0A9N8X2Z8"/>
<dbReference type="GO" id="GO:0004040">
    <property type="term" value="F:amidase activity"/>
    <property type="evidence" value="ECO:0007669"/>
    <property type="project" value="InterPro"/>
</dbReference>
<organism evidence="3 4">
    <name type="scientific">Paraburkholderia saeva</name>
    <dbReference type="NCBI Taxonomy" id="2777537"/>
    <lineage>
        <taxon>Bacteria</taxon>
        <taxon>Pseudomonadati</taxon>
        <taxon>Pseudomonadota</taxon>
        <taxon>Betaproteobacteria</taxon>
        <taxon>Burkholderiales</taxon>
        <taxon>Burkholderiaceae</taxon>
        <taxon>Paraburkholderia</taxon>
    </lineage>
</organism>
<reference evidence="3" key="1">
    <citation type="submission" date="2021-04" db="EMBL/GenBank/DDBJ databases">
        <authorList>
            <person name="Vanwijnsberghe S."/>
        </authorList>
    </citation>
    <scope>NUCLEOTIDE SEQUENCE</scope>
    <source>
        <strain evidence="3">LMG 31841</strain>
    </source>
</reference>
<dbReference type="PANTHER" id="PTHR33308">
    <property type="entry name" value="PEPTIDOGLYCAN HYDROLASE FLGJ"/>
    <property type="match status" value="1"/>
</dbReference>
<proteinExistence type="predicted"/>